<dbReference type="RefSeq" id="WP_371834087.1">
    <property type="nucleotide sequence ID" value="NZ_JBCGUH010000013.1"/>
</dbReference>
<dbReference type="EMBL" id="JBHUEH010000022">
    <property type="protein sequence ID" value="MFD1886868.1"/>
    <property type="molecule type" value="Genomic_DNA"/>
</dbReference>
<proteinExistence type="predicted"/>
<accession>A0ABW4RME4</accession>
<gene>
    <name evidence="1" type="ORF">ACFSC9_15310</name>
</gene>
<dbReference type="Proteomes" id="UP001597233">
    <property type="component" value="Unassembled WGS sequence"/>
</dbReference>
<comment type="caution">
    <text evidence="1">The sequence shown here is derived from an EMBL/GenBank/DDBJ whole genome shotgun (WGS) entry which is preliminary data.</text>
</comment>
<sequence length="32" mass="3351">MIRATLIGVTLSRAALIRATLIGATLTELHSS</sequence>
<evidence type="ECO:0000313" key="2">
    <source>
        <dbReference type="Proteomes" id="UP001597233"/>
    </source>
</evidence>
<evidence type="ECO:0000313" key="1">
    <source>
        <dbReference type="EMBL" id="MFD1886868.1"/>
    </source>
</evidence>
<reference evidence="2" key="1">
    <citation type="journal article" date="2019" name="Int. J. Syst. Evol. Microbiol.">
        <title>The Global Catalogue of Microorganisms (GCM) 10K type strain sequencing project: providing services to taxonomists for standard genome sequencing and annotation.</title>
        <authorList>
            <consortium name="The Broad Institute Genomics Platform"/>
            <consortium name="The Broad Institute Genome Sequencing Center for Infectious Disease"/>
            <person name="Wu L."/>
            <person name="Ma J."/>
        </authorList>
    </citation>
    <scope>NUCLEOTIDE SEQUENCE [LARGE SCALE GENOMIC DNA]</scope>
    <source>
        <strain evidence="2">CCUG 54950</strain>
    </source>
</reference>
<name>A0ABW4RME4_9BACL</name>
<protein>
    <submittedName>
        <fullName evidence="1">Uncharacterized protein</fullName>
    </submittedName>
</protein>
<organism evidence="1 2">
    <name type="scientific">Paenibacillus wenxiniae</name>
    <dbReference type="NCBI Taxonomy" id="1636843"/>
    <lineage>
        <taxon>Bacteria</taxon>
        <taxon>Bacillati</taxon>
        <taxon>Bacillota</taxon>
        <taxon>Bacilli</taxon>
        <taxon>Bacillales</taxon>
        <taxon>Paenibacillaceae</taxon>
        <taxon>Paenibacillus</taxon>
    </lineage>
</organism>
<keyword evidence="2" id="KW-1185">Reference proteome</keyword>